<reference evidence="4" key="1">
    <citation type="submission" date="2020-10" db="EMBL/GenBank/DDBJ databases">
        <authorList>
            <person name="Gilroy R."/>
        </authorList>
    </citation>
    <scope>NUCLEOTIDE SEQUENCE</scope>
    <source>
        <strain evidence="4">1063</strain>
    </source>
</reference>
<dbReference type="GO" id="GO:0046872">
    <property type="term" value="F:metal ion binding"/>
    <property type="evidence" value="ECO:0007669"/>
    <property type="project" value="UniProtKB-KW"/>
</dbReference>
<organism evidence="4 5">
    <name type="scientific">Candidatus Limadaptatus stercorigallinarum</name>
    <dbReference type="NCBI Taxonomy" id="2840845"/>
    <lineage>
        <taxon>Bacteria</taxon>
        <taxon>Bacillati</taxon>
        <taxon>Bacillota</taxon>
        <taxon>Clostridia</taxon>
        <taxon>Eubacteriales</taxon>
        <taxon>Candidatus Limadaptatus</taxon>
    </lineage>
</organism>
<keyword evidence="1" id="KW-0285">Flavoprotein</keyword>
<evidence type="ECO:0000256" key="1">
    <source>
        <dbReference type="PIRSR" id="PIRSR006816-1"/>
    </source>
</evidence>
<dbReference type="InterPro" id="IPR017927">
    <property type="entry name" value="FAD-bd_FR_type"/>
</dbReference>
<keyword evidence="2" id="KW-0001">2Fe-2S</keyword>
<reference evidence="4" key="2">
    <citation type="journal article" date="2021" name="PeerJ">
        <title>Extensive microbial diversity within the chicken gut microbiome revealed by metagenomics and culture.</title>
        <authorList>
            <person name="Gilroy R."/>
            <person name="Ravi A."/>
            <person name="Getino M."/>
            <person name="Pursley I."/>
            <person name="Horton D.L."/>
            <person name="Alikhan N.F."/>
            <person name="Baker D."/>
            <person name="Gharbi K."/>
            <person name="Hall N."/>
            <person name="Watson M."/>
            <person name="Adriaenssens E.M."/>
            <person name="Foster-Nyarko E."/>
            <person name="Jarju S."/>
            <person name="Secka A."/>
            <person name="Antonio M."/>
            <person name="Oren A."/>
            <person name="Chaudhuri R.R."/>
            <person name="La Ragione R."/>
            <person name="Hildebrand F."/>
            <person name="Pallen M.J."/>
        </authorList>
    </citation>
    <scope>NUCLEOTIDE SEQUENCE</scope>
    <source>
        <strain evidence="4">1063</strain>
    </source>
</reference>
<feature type="binding site" evidence="2">
    <location>
        <position position="239"/>
    </location>
    <ligand>
        <name>[2Fe-2S] cluster</name>
        <dbReference type="ChEBI" id="CHEBI:190135"/>
    </ligand>
</feature>
<dbReference type="GO" id="GO:0006221">
    <property type="term" value="P:pyrimidine nucleotide biosynthetic process"/>
    <property type="evidence" value="ECO:0007669"/>
    <property type="project" value="InterPro"/>
</dbReference>
<comment type="cofactor">
    <cofactor evidence="2">
        <name>[2Fe-2S] cluster</name>
        <dbReference type="ChEBI" id="CHEBI:190135"/>
    </cofactor>
    <text evidence="2">Binds 1 [2Fe-2S] cluster per subunit.</text>
</comment>
<dbReference type="SUPFAM" id="SSF52343">
    <property type="entry name" value="Ferredoxin reductase-like, C-terminal NADP-linked domain"/>
    <property type="match status" value="1"/>
</dbReference>
<comment type="cofactor">
    <cofactor evidence="1">
        <name>FAD</name>
        <dbReference type="ChEBI" id="CHEBI:57692"/>
    </cofactor>
    <text evidence="1">Binds 1 FAD per subunit.</text>
</comment>
<dbReference type="PANTHER" id="PTHR43513">
    <property type="entry name" value="DIHYDROOROTATE DEHYDROGENASE B (NAD(+)), ELECTRON TRANSFER SUBUNIT"/>
    <property type="match status" value="1"/>
</dbReference>
<evidence type="ECO:0000313" key="5">
    <source>
        <dbReference type="Proteomes" id="UP000824088"/>
    </source>
</evidence>
<dbReference type="InterPro" id="IPR017938">
    <property type="entry name" value="Riboflavin_synthase-like_b-brl"/>
</dbReference>
<dbReference type="GO" id="GO:0051537">
    <property type="term" value="F:2 iron, 2 sulfur cluster binding"/>
    <property type="evidence" value="ECO:0007669"/>
    <property type="project" value="UniProtKB-KW"/>
</dbReference>
<dbReference type="InterPro" id="IPR039261">
    <property type="entry name" value="FNR_nucleotide-bd"/>
</dbReference>
<dbReference type="Proteomes" id="UP000824088">
    <property type="component" value="Unassembled WGS sequence"/>
</dbReference>
<keyword evidence="1" id="KW-0274">FAD</keyword>
<keyword evidence="2" id="KW-0411">Iron-sulfur</keyword>
<dbReference type="PANTHER" id="PTHR43513:SF3">
    <property type="entry name" value="DIHYDROOROTATE DEHYDROGENASE B (NAD(+)), ELECTRON TRANSFER SUBUNIT-RELATED"/>
    <property type="match status" value="1"/>
</dbReference>
<keyword evidence="2" id="KW-0479">Metal-binding</keyword>
<dbReference type="Gene3D" id="3.40.50.80">
    <property type="entry name" value="Nucleotide-binding domain of ferredoxin-NADP reductase (FNR) module"/>
    <property type="match status" value="1"/>
</dbReference>
<dbReference type="PIRSF" id="PIRSF006816">
    <property type="entry name" value="Cyc3_hyd_g"/>
    <property type="match status" value="1"/>
</dbReference>
<dbReference type="NCBIfam" id="NF004862">
    <property type="entry name" value="PRK06222.1"/>
    <property type="match status" value="1"/>
</dbReference>
<dbReference type="GO" id="GO:0016491">
    <property type="term" value="F:oxidoreductase activity"/>
    <property type="evidence" value="ECO:0007669"/>
    <property type="project" value="InterPro"/>
</dbReference>
<dbReference type="Pfam" id="PF10418">
    <property type="entry name" value="DHODB_Fe-S_bind"/>
    <property type="match status" value="1"/>
</dbReference>
<dbReference type="SUPFAM" id="SSF63380">
    <property type="entry name" value="Riboflavin synthase domain-like"/>
    <property type="match status" value="1"/>
</dbReference>
<evidence type="ECO:0000313" key="4">
    <source>
        <dbReference type="EMBL" id="HIU21915.1"/>
    </source>
</evidence>
<protein>
    <submittedName>
        <fullName evidence="4">Sulfide/dihydroorotate dehydrogenase-like FAD/NAD-binding protein</fullName>
    </submittedName>
</protein>
<evidence type="ECO:0000256" key="2">
    <source>
        <dbReference type="PIRSR" id="PIRSR006816-2"/>
    </source>
</evidence>
<accession>A0A9D1HVC4</accession>
<comment type="caution">
    <text evidence="4">The sequence shown here is derived from an EMBL/GenBank/DDBJ whole genome shotgun (WGS) entry which is preliminary data.</text>
</comment>
<dbReference type="Gene3D" id="2.40.30.10">
    <property type="entry name" value="Translation factors"/>
    <property type="match status" value="1"/>
</dbReference>
<feature type="domain" description="FAD-binding FR-type" evidence="3">
    <location>
        <begin position="1"/>
        <end position="97"/>
    </location>
</feature>
<dbReference type="InterPro" id="IPR019480">
    <property type="entry name" value="Dihydroorotate_DH_Fe-S-bd"/>
</dbReference>
<keyword evidence="2" id="KW-0408">Iron</keyword>
<dbReference type="PROSITE" id="PS51384">
    <property type="entry name" value="FAD_FR"/>
    <property type="match status" value="1"/>
</dbReference>
<gene>
    <name evidence="4" type="ORF">IAD51_06805</name>
</gene>
<feature type="binding site" evidence="2">
    <location>
        <position position="227"/>
    </location>
    <ligand>
        <name>[2Fe-2S] cluster</name>
        <dbReference type="ChEBI" id="CHEBI:190135"/>
    </ligand>
</feature>
<dbReference type="AlphaFoldDB" id="A0A9D1HVC4"/>
<dbReference type="InterPro" id="IPR012165">
    <property type="entry name" value="Cyt_c3_hydrogenase_gsu"/>
</dbReference>
<name>A0A9D1HVC4_9FIRM</name>
<feature type="binding site" evidence="2">
    <location>
        <position position="224"/>
    </location>
    <ligand>
        <name>[2Fe-2S] cluster</name>
        <dbReference type="ChEBI" id="CHEBI:190135"/>
    </ligand>
</feature>
<feature type="binding site" evidence="1">
    <location>
        <begin position="64"/>
        <end position="66"/>
    </location>
    <ligand>
        <name>FAD</name>
        <dbReference type="ChEBI" id="CHEBI:57692"/>
    </ligand>
</feature>
<sequence>MEKYEIVAKRTLAERVNEYVVYAPDVAKHCRAGQFVILRVDEDGERVPFTVCDYSREKGTVCILVQEVGYTTALLARCEVGYRLADFVGPLGNPTDLSEYKDILLVGGGIGSAVIYPQAKQLAAEGRPADVIVGARNESLIIYEEEFRTFARDFYVITDDGSSGRKGFVTDVARDLFERGVRYDAVLAVGPLPMMRAVCAVTAEFGIPTIVSMNPVMVDGTGMCGCCRLTVGGEIKYACIDGPEFDGHKVDFDEAIQRSRTYREQENEHMCRLRGGAR</sequence>
<dbReference type="InterPro" id="IPR050353">
    <property type="entry name" value="PyrK_electron_transfer"/>
</dbReference>
<dbReference type="EMBL" id="DVMN01000123">
    <property type="protein sequence ID" value="HIU21915.1"/>
    <property type="molecule type" value="Genomic_DNA"/>
</dbReference>
<dbReference type="Pfam" id="PF00175">
    <property type="entry name" value="NAD_binding_1"/>
    <property type="match status" value="1"/>
</dbReference>
<dbReference type="InterPro" id="IPR001433">
    <property type="entry name" value="OxRdtase_FAD/NAD-bd"/>
</dbReference>
<proteinExistence type="predicted"/>
<dbReference type="CDD" id="cd06219">
    <property type="entry name" value="DHOD_e_trans_like1"/>
    <property type="match status" value="1"/>
</dbReference>
<evidence type="ECO:0000259" key="3">
    <source>
        <dbReference type="PROSITE" id="PS51384"/>
    </source>
</evidence>
<dbReference type="GO" id="GO:0050660">
    <property type="term" value="F:flavin adenine dinucleotide binding"/>
    <property type="evidence" value="ECO:0007669"/>
    <property type="project" value="InterPro"/>
</dbReference>